<evidence type="ECO:0000256" key="1">
    <source>
        <dbReference type="SAM" id="MobiDB-lite"/>
    </source>
</evidence>
<accession>A0A4C1XRZ1</accession>
<evidence type="ECO:0000313" key="2">
    <source>
        <dbReference type="EMBL" id="GBP65823.1"/>
    </source>
</evidence>
<comment type="caution">
    <text evidence="2">The sequence shown here is derived from an EMBL/GenBank/DDBJ whole genome shotgun (WGS) entry which is preliminary data.</text>
</comment>
<dbReference type="EMBL" id="BGZK01000940">
    <property type="protein sequence ID" value="GBP65823.1"/>
    <property type="molecule type" value="Genomic_DNA"/>
</dbReference>
<gene>
    <name evidence="2" type="ORF">EVAR_52952_1</name>
</gene>
<dbReference type="Proteomes" id="UP000299102">
    <property type="component" value="Unassembled WGS sequence"/>
</dbReference>
<dbReference type="AlphaFoldDB" id="A0A4C1XRZ1"/>
<feature type="region of interest" description="Disordered" evidence="1">
    <location>
        <begin position="22"/>
        <end position="44"/>
    </location>
</feature>
<reference evidence="2 3" key="1">
    <citation type="journal article" date="2019" name="Commun. Biol.">
        <title>The bagworm genome reveals a unique fibroin gene that provides high tensile strength.</title>
        <authorList>
            <person name="Kono N."/>
            <person name="Nakamura H."/>
            <person name="Ohtoshi R."/>
            <person name="Tomita M."/>
            <person name="Numata K."/>
            <person name="Arakawa K."/>
        </authorList>
    </citation>
    <scope>NUCLEOTIDE SEQUENCE [LARGE SCALE GENOMIC DNA]</scope>
</reference>
<protein>
    <submittedName>
        <fullName evidence="2">Uncharacterized protein</fullName>
    </submittedName>
</protein>
<organism evidence="2 3">
    <name type="scientific">Eumeta variegata</name>
    <name type="common">Bagworm moth</name>
    <name type="synonym">Eumeta japonica</name>
    <dbReference type="NCBI Taxonomy" id="151549"/>
    <lineage>
        <taxon>Eukaryota</taxon>
        <taxon>Metazoa</taxon>
        <taxon>Ecdysozoa</taxon>
        <taxon>Arthropoda</taxon>
        <taxon>Hexapoda</taxon>
        <taxon>Insecta</taxon>
        <taxon>Pterygota</taxon>
        <taxon>Neoptera</taxon>
        <taxon>Endopterygota</taxon>
        <taxon>Lepidoptera</taxon>
        <taxon>Glossata</taxon>
        <taxon>Ditrysia</taxon>
        <taxon>Tineoidea</taxon>
        <taxon>Psychidae</taxon>
        <taxon>Oiketicinae</taxon>
        <taxon>Eumeta</taxon>
    </lineage>
</organism>
<evidence type="ECO:0000313" key="3">
    <source>
        <dbReference type="Proteomes" id="UP000299102"/>
    </source>
</evidence>
<proteinExistence type="predicted"/>
<name>A0A4C1XRZ1_EUMVA</name>
<keyword evidence="3" id="KW-1185">Reference proteome</keyword>
<sequence>MASLPLTFRLLANCRPLGGRGPALTPTYQRKNVQPHPAGEMQNGRLAGEDKEDHRFSAKINIVRALQKIASALAVECSTERFESTSKIMGSLLSGCELWAKYVFGADSRQGHG</sequence>